<organism evidence="1 2">
    <name type="scientific">Pseudotamlana agarivorans</name>
    <dbReference type="NCBI Taxonomy" id="481183"/>
    <lineage>
        <taxon>Bacteria</taxon>
        <taxon>Pseudomonadati</taxon>
        <taxon>Bacteroidota</taxon>
        <taxon>Flavobacteriia</taxon>
        <taxon>Flavobacteriales</taxon>
        <taxon>Flavobacteriaceae</taxon>
        <taxon>Pseudotamlana</taxon>
    </lineage>
</organism>
<proteinExistence type="predicted"/>
<keyword evidence="2" id="KW-1185">Reference proteome</keyword>
<name>A0ACC5U949_9FLAO</name>
<evidence type="ECO:0000313" key="1">
    <source>
        <dbReference type="EMBL" id="MBU2950841.1"/>
    </source>
</evidence>
<gene>
    <name evidence="1" type="ORF">KO493_09040</name>
</gene>
<dbReference type="Proteomes" id="UP001647509">
    <property type="component" value="Unassembled WGS sequence"/>
</dbReference>
<dbReference type="EMBL" id="JAHKPD010000013">
    <property type="protein sequence ID" value="MBU2950841.1"/>
    <property type="molecule type" value="Genomic_DNA"/>
</dbReference>
<protein>
    <submittedName>
        <fullName evidence="1">CoA transferase</fullName>
    </submittedName>
</protein>
<sequence length="383" mass="42174">MLPLEGITVLEFAQFMAGPSAGLKMADLGARVIKIERPGTGEAGRGIALKNIFIDESSMVFHTANRNKQSYAANLKDPKDLERIKKLIAQADVMTHNFRPGVMEKIGLDYNTVAAINPKLIYGVVSGYGPVGPWAKKPGQDLLIQSLSGFVNLSGNEADEPTASGLATSDIFTGVHLVQGILAALIERNKTGKGAKIEVSLLESTLDIQFEMLTAFLNNGKQLPKRAKQGNAHAYIDAPYGVYKTKDRYISIALTPLDQLAKAIGVSLPAEFVDQTTWFDKRDDIMNFLAAELVKETTAHWLSIFEPMDFRVSDVYNYKEFLAHEGYQALQMDQDVLTSDGITMKTTRCPIRIDGKRIFNKKSAPKVGEDNRSIDNEFNLNAL</sequence>
<evidence type="ECO:0000313" key="2">
    <source>
        <dbReference type="Proteomes" id="UP001647509"/>
    </source>
</evidence>
<keyword evidence="1" id="KW-0808">Transferase</keyword>
<comment type="caution">
    <text evidence="1">The sequence shown here is derived from an EMBL/GenBank/DDBJ whole genome shotgun (WGS) entry which is preliminary data.</text>
</comment>
<reference evidence="1" key="1">
    <citation type="submission" date="2021-05" db="EMBL/GenBank/DDBJ databases">
        <title>Draft genomes of bacteria isolated from model marine particles.</title>
        <authorList>
            <person name="Datta M.S."/>
            <person name="Schwartzman J.A."/>
            <person name="Enke T.N."/>
            <person name="Saavedra J."/>
            <person name="Cermak N."/>
            <person name="Cordero O.X."/>
        </authorList>
    </citation>
    <scope>NUCLEOTIDE SEQUENCE</scope>
    <source>
        <strain evidence="1">I2M19</strain>
    </source>
</reference>
<accession>A0ACC5U949</accession>